<dbReference type="EMBL" id="VSIY01000001">
    <property type="protein sequence ID" value="TYB83514.1"/>
    <property type="molecule type" value="Genomic_DNA"/>
</dbReference>
<dbReference type="PRINTS" id="PR00475">
    <property type="entry name" value="HEXOKINASE"/>
</dbReference>
<dbReference type="Gene3D" id="3.30.420.40">
    <property type="match status" value="2"/>
</dbReference>
<dbReference type="InterPro" id="IPR000600">
    <property type="entry name" value="ROK"/>
</dbReference>
<comment type="caution">
    <text evidence="2">The sequence shown here is derived from an EMBL/GenBank/DDBJ whole genome shotgun (WGS) entry which is preliminary data.</text>
</comment>
<protein>
    <submittedName>
        <fullName evidence="2">ROK family protein</fullName>
    </submittedName>
</protein>
<evidence type="ECO:0000313" key="3">
    <source>
        <dbReference type="Proteomes" id="UP000322080"/>
    </source>
</evidence>
<name>A0A5D0RSC3_9RHOB</name>
<sequence length="291" mass="29225">MRVLAIDLGGTNLRVALAEGPEVTPDAPPRLLLRDRAPDGLAAFRAVLSGLIAEHRPAAIGLAIPGHAQGQVCQWVPNLPWLDGVDMARVFPGLKVRLGNDAQLALLAEVAAGAARGLENAILIAIGTGIGSGLLAGGRVIRGGATSFGWACADMNAPGTPNDGWLESVAAGRALDRAARQIGLADGPALIAAARAGDVAATKALAPAIAALGTALAGAVALTGAERVIVAGGVSSALDVLGPPVLARLREHLPRHLRDTTISPAAFGRSASLAGAAIAAIGHPAWEENRT</sequence>
<dbReference type="RefSeq" id="WP_148375757.1">
    <property type="nucleotide sequence ID" value="NZ_VSIY01000001.1"/>
</dbReference>
<evidence type="ECO:0000256" key="1">
    <source>
        <dbReference type="ARBA" id="ARBA00006479"/>
    </source>
</evidence>
<accession>A0A5D0RSC3</accession>
<dbReference type="SUPFAM" id="SSF53067">
    <property type="entry name" value="Actin-like ATPase domain"/>
    <property type="match status" value="1"/>
</dbReference>
<dbReference type="PANTHER" id="PTHR18964">
    <property type="entry name" value="ROK (REPRESSOR, ORF, KINASE) FAMILY"/>
    <property type="match status" value="1"/>
</dbReference>
<dbReference type="PANTHER" id="PTHR18964:SF149">
    <property type="entry name" value="BIFUNCTIONAL UDP-N-ACETYLGLUCOSAMINE 2-EPIMERASE_N-ACETYLMANNOSAMINE KINASE"/>
    <property type="match status" value="1"/>
</dbReference>
<proteinExistence type="inferred from homology"/>
<dbReference type="AlphaFoldDB" id="A0A5D0RSC3"/>
<dbReference type="Pfam" id="PF00480">
    <property type="entry name" value="ROK"/>
    <property type="match status" value="1"/>
</dbReference>
<dbReference type="InterPro" id="IPR043129">
    <property type="entry name" value="ATPase_NBD"/>
</dbReference>
<reference evidence="2 3" key="1">
    <citation type="submission" date="2019-08" db="EMBL/GenBank/DDBJ databases">
        <title>Identification of a novel species of the genus Boseongicola.</title>
        <authorList>
            <person name="Zhang X.-Q."/>
        </authorList>
    </citation>
    <scope>NUCLEOTIDE SEQUENCE [LARGE SCALE GENOMIC DNA]</scope>
    <source>
        <strain evidence="2 3">HY14</strain>
    </source>
</reference>
<evidence type="ECO:0000313" key="2">
    <source>
        <dbReference type="EMBL" id="TYB83514.1"/>
    </source>
</evidence>
<gene>
    <name evidence="2" type="ORF">FVF75_00360</name>
</gene>
<dbReference type="Proteomes" id="UP000322080">
    <property type="component" value="Unassembled WGS sequence"/>
</dbReference>
<comment type="similarity">
    <text evidence="1">Belongs to the ROK (NagC/XylR) family.</text>
</comment>
<organism evidence="2 3">
    <name type="scientific">Maritimibacter fusiformis</name>
    <dbReference type="NCBI Taxonomy" id="2603819"/>
    <lineage>
        <taxon>Bacteria</taxon>
        <taxon>Pseudomonadati</taxon>
        <taxon>Pseudomonadota</taxon>
        <taxon>Alphaproteobacteria</taxon>
        <taxon>Rhodobacterales</taxon>
        <taxon>Roseobacteraceae</taxon>
        <taxon>Maritimibacter</taxon>
    </lineage>
</organism>
<keyword evidence="3" id="KW-1185">Reference proteome</keyword>